<evidence type="ECO:0000259" key="4">
    <source>
        <dbReference type="Pfam" id="PF00331"/>
    </source>
</evidence>
<dbReference type="EMBL" id="MN740165">
    <property type="protein sequence ID" value="QHT91356.1"/>
    <property type="molecule type" value="Genomic_DNA"/>
</dbReference>
<organism evidence="5">
    <name type="scientific">viral metagenome</name>
    <dbReference type="NCBI Taxonomy" id="1070528"/>
    <lineage>
        <taxon>unclassified sequences</taxon>
        <taxon>metagenomes</taxon>
        <taxon>organismal metagenomes</taxon>
    </lineage>
</organism>
<reference evidence="5" key="1">
    <citation type="journal article" date="2020" name="Nature">
        <title>Giant virus diversity and host interactions through global metagenomics.</title>
        <authorList>
            <person name="Schulz F."/>
            <person name="Roux S."/>
            <person name="Paez-Espino D."/>
            <person name="Jungbluth S."/>
            <person name="Walsh D.A."/>
            <person name="Denef V.J."/>
            <person name="McMahon K.D."/>
            <person name="Konstantinidis K.T."/>
            <person name="Eloe-Fadrosh E.A."/>
            <person name="Kyrpides N.C."/>
            <person name="Woyke T."/>
        </authorList>
    </citation>
    <scope>NUCLEOTIDE SEQUENCE</scope>
    <source>
        <strain evidence="5">GVMAG-M-3300023184-77</strain>
    </source>
</reference>
<proteinExistence type="predicted"/>
<keyword evidence="3" id="KW-0624">Polysaccharide degradation</keyword>
<keyword evidence="1" id="KW-0378">Hydrolase</keyword>
<dbReference type="GO" id="GO:0000272">
    <property type="term" value="P:polysaccharide catabolic process"/>
    <property type="evidence" value="ECO:0007669"/>
    <property type="project" value="UniProtKB-KW"/>
</dbReference>
<dbReference type="GO" id="GO:0004553">
    <property type="term" value="F:hydrolase activity, hydrolyzing O-glycosyl compounds"/>
    <property type="evidence" value="ECO:0007669"/>
    <property type="project" value="InterPro"/>
</dbReference>
<evidence type="ECO:0000256" key="2">
    <source>
        <dbReference type="ARBA" id="ARBA00023277"/>
    </source>
</evidence>
<accession>A0A6C0IFV5</accession>
<dbReference type="Pfam" id="PF00331">
    <property type="entry name" value="Glyco_hydro_10"/>
    <property type="match status" value="1"/>
</dbReference>
<name>A0A6C0IFV5_9ZZZZ</name>
<feature type="domain" description="GH10" evidence="4">
    <location>
        <begin position="278"/>
        <end position="406"/>
    </location>
</feature>
<evidence type="ECO:0000256" key="3">
    <source>
        <dbReference type="ARBA" id="ARBA00023326"/>
    </source>
</evidence>
<dbReference type="Gene3D" id="3.20.20.80">
    <property type="entry name" value="Glycosidases"/>
    <property type="match status" value="1"/>
</dbReference>
<sequence>MARCVQTTPVPYASPNVVYESLSVARQQKNIPMLIGVRSGIYDINGDILQNTDINIKMIQNAKYVYDTVNILTPNFGFLATTNQNCLNLFTTQKESRILNSKLSFLNKHSQVTCAYMTPFSINDPVTRSNYSNISSFTRPLSIARRELTSLVLSTISTTVNDPIKGFNSVNSWYITNEYYQHDDENEKIRDSGGNIIQINWAGIEFHKIMTGKTNPSFIEITRGRDQYVAELYKSVKLSYANNVSKSYIGYGYRFDELPGLLKDHLDKASIINNIYPGVVDGFAYQGHIKVTTNLNLMEKSFNIMRNEGYKLCISELDCTIYNESTYDLQDTQSNGYNSFYNRATLRINKVGTYLDEDSAEFNTLLINQSNIYTDFFKICLNQGVSEIIMYDSSDRYGWKDDFNTQIYYKQIKVGNAWRNIQVGDTVLESVKKSTWGPYITIEERLSSINNTGLYRAALQYNYTTLFDKNYNPKPCYYGILNVLKNYNLSDYNSKKSIYGSKSVLNYRYADA</sequence>
<evidence type="ECO:0000313" key="5">
    <source>
        <dbReference type="EMBL" id="QHT91356.1"/>
    </source>
</evidence>
<evidence type="ECO:0000256" key="1">
    <source>
        <dbReference type="ARBA" id="ARBA00022801"/>
    </source>
</evidence>
<keyword evidence="2" id="KW-0119">Carbohydrate metabolism</keyword>
<dbReference type="SUPFAM" id="SSF51445">
    <property type="entry name" value="(Trans)glycosidases"/>
    <property type="match status" value="1"/>
</dbReference>
<protein>
    <recommendedName>
        <fullName evidence="4">GH10 domain-containing protein</fullName>
    </recommendedName>
</protein>
<dbReference type="InterPro" id="IPR001000">
    <property type="entry name" value="GH10_dom"/>
</dbReference>
<dbReference type="InterPro" id="IPR017853">
    <property type="entry name" value="GH"/>
</dbReference>
<dbReference type="AlphaFoldDB" id="A0A6C0IFV5"/>